<evidence type="ECO:0000256" key="2">
    <source>
        <dbReference type="SAM" id="Phobius"/>
    </source>
</evidence>
<evidence type="ECO:0000256" key="1">
    <source>
        <dbReference type="SAM" id="MobiDB-lite"/>
    </source>
</evidence>
<dbReference type="Proteomes" id="UP000629619">
    <property type="component" value="Unassembled WGS sequence"/>
</dbReference>
<dbReference type="RefSeq" id="WP_203684501.1">
    <property type="nucleotide sequence ID" value="NZ_BOMW01000077.1"/>
</dbReference>
<feature type="region of interest" description="Disordered" evidence="1">
    <location>
        <begin position="46"/>
        <end position="83"/>
    </location>
</feature>
<feature type="transmembrane region" description="Helical" evidence="2">
    <location>
        <begin position="20"/>
        <end position="39"/>
    </location>
</feature>
<evidence type="ECO:0000313" key="4">
    <source>
        <dbReference type="Proteomes" id="UP000629619"/>
    </source>
</evidence>
<keyword evidence="2" id="KW-1133">Transmembrane helix</keyword>
<keyword evidence="2" id="KW-0812">Transmembrane</keyword>
<comment type="caution">
    <text evidence="3">The sequence shown here is derived from an EMBL/GenBank/DDBJ whole genome shotgun (WGS) entry which is preliminary data.</text>
</comment>
<proteinExistence type="predicted"/>
<protein>
    <submittedName>
        <fullName evidence="3">Uncharacterized protein</fullName>
    </submittedName>
</protein>
<accession>A0A919TPT5</accession>
<keyword evidence="2" id="KW-0472">Membrane</keyword>
<reference evidence="3" key="1">
    <citation type="submission" date="2021-01" db="EMBL/GenBank/DDBJ databases">
        <title>Whole genome shotgun sequence of Actinoplanes siamensis NBRC 109076.</title>
        <authorList>
            <person name="Komaki H."/>
            <person name="Tamura T."/>
        </authorList>
    </citation>
    <scope>NUCLEOTIDE SEQUENCE</scope>
    <source>
        <strain evidence="3">NBRC 109076</strain>
    </source>
</reference>
<gene>
    <name evidence="3" type="ORF">Asi03nite_67130</name>
</gene>
<sequence length="120" mass="12227">MDVDLAITTARRKRAVRNSGLAGAAALTLAAVAGGALMINRPVEKAERTAEPAAAPVTPPTSRTVEQLPAPDGAPSALISGGDPAGKYFVGRSSSRVGGYQAVIWHDGAGTAVPVVWHCR</sequence>
<keyword evidence="4" id="KW-1185">Reference proteome</keyword>
<name>A0A919TPT5_9ACTN</name>
<dbReference type="EMBL" id="BOMW01000077">
    <property type="protein sequence ID" value="GIF09175.1"/>
    <property type="molecule type" value="Genomic_DNA"/>
</dbReference>
<dbReference type="AlphaFoldDB" id="A0A919TPT5"/>
<organism evidence="3 4">
    <name type="scientific">Actinoplanes siamensis</name>
    <dbReference type="NCBI Taxonomy" id="1223317"/>
    <lineage>
        <taxon>Bacteria</taxon>
        <taxon>Bacillati</taxon>
        <taxon>Actinomycetota</taxon>
        <taxon>Actinomycetes</taxon>
        <taxon>Micromonosporales</taxon>
        <taxon>Micromonosporaceae</taxon>
        <taxon>Actinoplanes</taxon>
    </lineage>
</organism>
<evidence type="ECO:0000313" key="3">
    <source>
        <dbReference type="EMBL" id="GIF09175.1"/>
    </source>
</evidence>
<feature type="compositionally biased region" description="Low complexity" evidence="1">
    <location>
        <begin position="51"/>
        <end position="65"/>
    </location>
</feature>